<name>A0A542YL53_9MICO</name>
<feature type="compositionally biased region" description="Basic and acidic residues" evidence="1">
    <location>
        <begin position="16"/>
        <end position="25"/>
    </location>
</feature>
<reference evidence="2 3" key="1">
    <citation type="submission" date="2019-06" db="EMBL/GenBank/DDBJ databases">
        <title>Sequencing the genomes of 1000 actinobacteria strains.</title>
        <authorList>
            <person name="Klenk H.-P."/>
        </authorList>
    </citation>
    <scope>NUCLEOTIDE SEQUENCE [LARGE SCALE GENOMIC DNA]</scope>
    <source>
        <strain evidence="2 3">DSM 26477</strain>
    </source>
</reference>
<dbReference type="Proteomes" id="UP000317998">
    <property type="component" value="Unassembled WGS sequence"/>
</dbReference>
<evidence type="ECO:0000256" key="1">
    <source>
        <dbReference type="SAM" id="MobiDB-lite"/>
    </source>
</evidence>
<comment type="caution">
    <text evidence="2">The sequence shown here is derived from an EMBL/GenBank/DDBJ whole genome shotgun (WGS) entry which is preliminary data.</text>
</comment>
<keyword evidence="3" id="KW-1185">Reference proteome</keyword>
<gene>
    <name evidence="2" type="ORF">FB562_1932</name>
</gene>
<accession>A0A542YL53</accession>
<dbReference type="AlphaFoldDB" id="A0A542YL53"/>
<feature type="compositionally biased region" description="Low complexity" evidence="1">
    <location>
        <begin position="1"/>
        <end position="15"/>
    </location>
</feature>
<proteinExistence type="predicted"/>
<feature type="region of interest" description="Disordered" evidence="1">
    <location>
        <begin position="1"/>
        <end position="25"/>
    </location>
</feature>
<evidence type="ECO:0000313" key="2">
    <source>
        <dbReference type="EMBL" id="TQL48826.1"/>
    </source>
</evidence>
<protein>
    <submittedName>
        <fullName evidence="2">Uncharacterized protein</fullName>
    </submittedName>
</protein>
<sequence length="94" mass="9844">MSVTLPASARPAASADARHSALHSDDTDLVCPSCSSGMTVTTNPYYGTGLAEHRTIALCKGCLNIAFIPEVVVETEARVAGQLVGRLLGIFGRR</sequence>
<dbReference type="RefSeq" id="WP_141880893.1">
    <property type="nucleotide sequence ID" value="NZ_VFOM01000001.1"/>
</dbReference>
<dbReference type="OrthoDB" id="4981117at2"/>
<evidence type="ECO:0000313" key="3">
    <source>
        <dbReference type="Proteomes" id="UP000317998"/>
    </source>
</evidence>
<organism evidence="2 3">
    <name type="scientific">Homoserinimonas aerilata</name>
    <dbReference type="NCBI Taxonomy" id="1162970"/>
    <lineage>
        <taxon>Bacteria</taxon>
        <taxon>Bacillati</taxon>
        <taxon>Actinomycetota</taxon>
        <taxon>Actinomycetes</taxon>
        <taxon>Micrococcales</taxon>
        <taxon>Microbacteriaceae</taxon>
        <taxon>Homoserinimonas</taxon>
    </lineage>
</organism>
<dbReference type="EMBL" id="VFOM01000001">
    <property type="protein sequence ID" value="TQL48826.1"/>
    <property type="molecule type" value="Genomic_DNA"/>
</dbReference>